<evidence type="ECO:0000256" key="1">
    <source>
        <dbReference type="SAM" id="Phobius"/>
    </source>
</evidence>
<reference evidence="3" key="1">
    <citation type="submission" date="2015-07" db="EMBL/GenBank/DDBJ databases">
        <title>Fjat-14235 jcm11544.</title>
        <authorList>
            <person name="Liu B."/>
            <person name="Wang J."/>
            <person name="Zhu Y."/>
            <person name="Liu G."/>
            <person name="Chen Q."/>
            <person name="Chen Z."/>
            <person name="Lan J."/>
            <person name="Che J."/>
            <person name="Ge C."/>
            <person name="Shi H."/>
            <person name="Pan Z."/>
            <person name="Liu X."/>
        </authorList>
    </citation>
    <scope>NUCLEOTIDE SEQUENCE [LARGE SCALE GENOMIC DNA]</scope>
    <source>
        <strain evidence="3">JCM 11544</strain>
    </source>
</reference>
<dbReference type="Proteomes" id="UP000037405">
    <property type="component" value="Unassembled WGS sequence"/>
</dbReference>
<gene>
    <name evidence="2" type="ORF">AF331_12960</name>
</gene>
<evidence type="ECO:0000313" key="3">
    <source>
        <dbReference type="Proteomes" id="UP000037405"/>
    </source>
</evidence>
<dbReference type="EMBL" id="LGUE01000004">
    <property type="protein sequence ID" value="KON84905.1"/>
    <property type="molecule type" value="Genomic_DNA"/>
</dbReference>
<dbReference type="RefSeq" id="WP_048005486.1">
    <property type="nucleotide sequence ID" value="NZ_BSED01000142.1"/>
</dbReference>
<feature type="transmembrane region" description="Helical" evidence="1">
    <location>
        <begin position="12"/>
        <end position="33"/>
    </location>
</feature>
<proteinExistence type="predicted"/>
<sequence length="48" mass="5831">MDKLSRFYQRTAVRWVVHTTFYLAILLILFFLYSFHSANTGSYIYNDF</sequence>
<keyword evidence="1" id="KW-0472">Membrane</keyword>
<protein>
    <submittedName>
        <fullName evidence="2">Cytochrome C553</fullName>
    </submittedName>
</protein>
<accession>A0A0J5VCA5</accession>
<dbReference type="STRING" id="189381.GCA_900166615_01308"/>
<organism evidence="2 3">
    <name type="scientific">Rossellomorea marisflavi</name>
    <dbReference type="NCBI Taxonomy" id="189381"/>
    <lineage>
        <taxon>Bacteria</taxon>
        <taxon>Bacillati</taxon>
        <taxon>Bacillota</taxon>
        <taxon>Bacilli</taxon>
        <taxon>Bacillales</taxon>
        <taxon>Bacillaceae</taxon>
        <taxon>Rossellomorea</taxon>
    </lineage>
</organism>
<keyword evidence="1" id="KW-1133">Transmembrane helix</keyword>
<dbReference type="AlphaFoldDB" id="A0A0J5VCA5"/>
<dbReference type="InterPro" id="IPR021008">
    <property type="entry name" value="DltX"/>
</dbReference>
<evidence type="ECO:0000313" key="2">
    <source>
        <dbReference type="EMBL" id="KON84905.1"/>
    </source>
</evidence>
<name>A0A0J5VCA5_9BACI</name>
<dbReference type="PATRIC" id="fig|189381.11.peg.913"/>
<keyword evidence="3" id="KW-1185">Reference proteome</keyword>
<dbReference type="Pfam" id="PF12459">
    <property type="entry name" value="DltX"/>
    <property type="match status" value="1"/>
</dbReference>
<comment type="caution">
    <text evidence="2">The sequence shown here is derived from an EMBL/GenBank/DDBJ whole genome shotgun (WGS) entry which is preliminary data.</text>
</comment>
<keyword evidence="1" id="KW-0812">Transmembrane</keyword>